<dbReference type="InterPro" id="IPR013216">
    <property type="entry name" value="Methyltransf_11"/>
</dbReference>
<dbReference type="InterPro" id="IPR029063">
    <property type="entry name" value="SAM-dependent_MTases_sf"/>
</dbReference>
<evidence type="ECO:0000259" key="1">
    <source>
        <dbReference type="Pfam" id="PF08241"/>
    </source>
</evidence>
<reference evidence="2 3" key="1">
    <citation type="submission" date="2018-03" db="EMBL/GenBank/DDBJ databases">
        <title>Genomic Encyclopedia of Archaeal and Bacterial Type Strains, Phase II (KMG-II): from individual species to whole genera.</title>
        <authorList>
            <person name="Goeker M."/>
        </authorList>
    </citation>
    <scope>NUCLEOTIDE SEQUENCE [LARGE SCALE GENOMIC DNA]</scope>
    <source>
        <strain evidence="2 3">DSM 29057</strain>
    </source>
</reference>
<evidence type="ECO:0000313" key="3">
    <source>
        <dbReference type="Proteomes" id="UP000241964"/>
    </source>
</evidence>
<protein>
    <submittedName>
        <fullName evidence="2">Methyltransferase family protein</fullName>
    </submittedName>
</protein>
<dbReference type="CDD" id="cd02440">
    <property type="entry name" value="AdoMet_MTases"/>
    <property type="match status" value="1"/>
</dbReference>
<name>A0A2P8FRG4_9BACT</name>
<dbReference type="Pfam" id="PF08241">
    <property type="entry name" value="Methyltransf_11"/>
    <property type="match status" value="1"/>
</dbReference>
<dbReference type="Gene3D" id="3.40.50.150">
    <property type="entry name" value="Vaccinia Virus protein VP39"/>
    <property type="match status" value="1"/>
</dbReference>
<sequence>MKSFSPLLTEHLENGTLVCPLCLSPLKIVDESIYCTNTACSHSVTEIPLIQKKIPILVNFDETILSKDALLATGGESLIPRSGNKYDTIKRIFWGSDGKTKRNLARFLEVIPKQPGKKPTVLIIGGGAVGNGAAGMYDAKDINILSFDIYASANTDFIADGHSLPIADNSIDGIWIQAVLEHVMYPQRVVAEIHRVLKPGGIVYAETPFQQHVHEGPYDFTRFTESGHRLLFKDFKLVDSGFLTGIGTVLLWNVRYAAWGLTRSKKAAIVIAMAFGWIRFFDHLVPDSFNVDTASGVYFLGRKDLDHKFSDKDIVTHYKGFQRK</sequence>
<dbReference type="Proteomes" id="UP000241964">
    <property type="component" value="Unassembled WGS sequence"/>
</dbReference>
<dbReference type="EMBL" id="PYAS01000014">
    <property type="protein sequence ID" value="PSL24245.1"/>
    <property type="molecule type" value="Genomic_DNA"/>
</dbReference>
<keyword evidence="2" id="KW-0489">Methyltransferase</keyword>
<dbReference type="OrthoDB" id="9805171at2"/>
<dbReference type="GO" id="GO:0008757">
    <property type="term" value="F:S-adenosylmethionine-dependent methyltransferase activity"/>
    <property type="evidence" value="ECO:0007669"/>
    <property type="project" value="InterPro"/>
</dbReference>
<comment type="caution">
    <text evidence="2">The sequence shown here is derived from an EMBL/GenBank/DDBJ whole genome shotgun (WGS) entry which is preliminary data.</text>
</comment>
<dbReference type="AlphaFoldDB" id="A0A2P8FRG4"/>
<accession>A0A2P8FRG4</accession>
<dbReference type="GO" id="GO:0032259">
    <property type="term" value="P:methylation"/>
    <property type="evidence" value="ECO:0007669"/>
    <property type="project" value="UniProtKB-KW"/>
</dbReference>
<keyword evidence="3" id="KW-1185">Reference proteome</keyword>
<keyword evidence="2" id="KW-0808">Transferase</keyword>
<organism evidence="2 3">
    <name type="scientific">Dyadobacter jiangsuensis</name>
    <dbReference type="NCBI Taxonomy" id="1591085"/>
    <lineage>
        <taxon>Bacteria</taxon>
        <taxon>Pseudomonadati</taxon>
        <taxon>Bacteroidota</taxon>
        <taxon>Cytophagia</taxon>
        <taxon>Cytophagales</taxon>
        <taxon>Spirosomataceae</taxon>
        <taxon>Dyadobacter</taxon>
    </lineage>
</organism>
<dbReference type="SUPFAM" id="SSF53335">
    <property type="entry name" value="S-adenosyl-L-methionine-dependent methyltransferases"/>
    <property type="match status" value="1"/>
</dbReference>
<gene>
    <name evidence="2" type="ORF">CLV60_11472</name>
</gene>
<proteinExistence type="predicted"/>
<feature type="domain" description="Methyltransferase type 11" evidence="1">
    <location>
        <begin position="158"/>
        <end position="204"/>
    </location>
</feature>
<evidence type="ECO:0000313" key="2">
    <source>
        <dbReference type="EMBL" id="PSL24245.1"/>
    </source>
</evidence>